<evidence type="ECO:0000256" key="3">
    <source>
        <dbReference type="ARBA" id="ARBA00017059"/>
    </source>
</evidence>
<dbReference type="Pfam" id="PF06645">
    <property type="entry name" value="SPC12"/>
    <property type="match status" value="1"/>
</dbReference>
<dbReference type="PANTHER" id="PTHR13202">
    <property type="entry name" value="MICROSOMAL SIGNAL PEPTIDASE 12 KDA SUBUNIT"/>
    <property type="match status" value="1"/>
</dbReference>
<dbReference type="AlphaFoldDB" id="A0A1E3QUL3"/>
<dbReference type="Proteomes" id="UP000094336">
    <property type="component" value="Unassembled WGS sequence"/>
</dbReference>
<dbReference type="PANTHER" id="PTHR13202:SF0">
    <property type="entry name" value="SIGNAL PEPTIDASE COMPLEX SUBUNIT 1"/>
    <property type="match status" value="1"/>
</dbReference>
<keyword evidence="7 9" id="KW-0472">Membrane</keyword>
<keyword evidence="4 9" id="KW-0812">Transmembrane</keyword>
<name>A0A1E3QUL3_9ASCO</name>
<protein>
    <recommendedName>
        <fullName evidence="3">Signal peptidase complex subunit 1</fullName>
    </recommendedName>
</protein>
<dbReference type="EMBL" id="KV454428">
    <property type="protein sequence ID" value="ODQ81375.1"/>
    <property type="molecule type" value="Genomic_DNA"/>
</dbReference>
<comment type="function">
    <text evidence="8">Component of the signal peptidase complex (SPC) which catalyzes the cleavage of N-terminal signal sequences from nascent proteins as they are translocated into the lumen of the endoplasmic reticulum. Dispensable for SPC enzymatic activity.</text>
</comment>
<evidence type="ECO:0000256" key="7">
    <source>
        <dbReference type="ARBA" id="ARBA00023136"/>
    </source>
</evidence>
<keyword evidence="11" id="KW-1185">Reference proteome</keyword>
<keyword evidence="6 9" id="KW-1133">Transmembrane helix</keyword>
<feature type="transmembrane region" description="Helical" evidence="9">
    <location>
        <begin position="49"/>
        <end position="70"/>
    </location>
</feature>
<comment type="subcellular location">
    <subcellularLocation>
        <location evidence="1">Endoplasmic reticulum membrane</location>
        <topology evidence="1">Multi-pass membrane protein</topology>
    </subcellularLocation>
</comment>
<accession>A0A1E3QUL3</accession>
<organism evidence="10 11">
    <name type="scientific">Babjeviella inositovora NRRL Y-12698</name>
    <dbReference type="NCBI Taxonomy" id="984486"/>
    <lineage>
        <taxon>Eukaryota</taxon>
        <taxon>Fungi</taxon>
        <taxon>Dikarya</taxon>
        <taxon>Ascomycota</taxon>
        <taxon>Saccharomycotina</taxon>
        <taxon>Pichiomycetes</taxon>
        <taxon>Serinales incertae sedis</taxon>
        <taxon>Babjeviella</taxon>
    </lineage>
</organism>
<evidence type="ECO:0000313" key="11">
    <source>
        <dbReference type="Proteomes" id="UP000094336"/>
    </source>
</evidence>
<evidence type="ECO:0000256" key="8">
    <source>
        <dbReference type="ARBA" id="ARBA00045204"/>
    </source>
</evidence>
<proteinExistence type="inferred from homology"/>
<dbReference type="GO" id="GO:0006465">
    <property type="term" value="P:signal peptide processing"/>
    <property type="evidence" value="ECO:0007669"/>
    <property type="project" value="InterPro"/>
</dbReference>
<dbReference type="GeneID" id="30149502"/>
<evidence type="ECO:0000256" key="9">
    <source>
        <dbReference type="SAM" id="Phobius"/>
    </source>
</evidence>
<evidence type="ECO:0000256" key="6">
    <source>
        <dbReference type="ARBA" id="ARBA00022989"/>
    </source>
</evidence>
<dbReference type="RefSeq" id="XP_018986703.1">
    <property type="nucleotide sequence ID" value="XM_019131649.1"/>
</dbReference>
<dbReference type="GO" id="GO:0005787">
    <property type="term" value="C:signal peptidase complex"/>
    <property type="evidence" value="ECO:0007669"/>
    <property type="project" value="InterPro"/>
</dbReference>
<comment type="similarity">
    <text evidence="2">Belongs to the SPCS1 family.</text>
</comment>
<evidence type="ECO:0000256" key="2">
    <source>
        <dbReference type="ARBA" id="ARBA00005245"/>
    </source>
</evidence>
<reference evidence="11" key="1">
    <citation type="submission" date="2016-05" db="EMBL/GenBank/DDBJ databases">
        <title>Comparative genomics of biotechnologically important yeasts.</title>
        <authorList>
            <consortium name="DOE Joint Genome Institute"/>
            <person name="Riley R."/>
            <person name="Haridas S."/>
            <person name="Wolfe K.H."/>
            <person name="Lopes M.R."/>
            <person name="Hittinger C.T."/>
            <person name="Goker M."/>
            <person name="Salamov A."/>
            <person name="Wisecaver J."/>
            <person name="Long T.M."/>
            <person name="Aerts A.L."/>
            <person name="Barry K."/>
            <person name="Choi C."/>
            <person name="Clum A."/>
            <person name="Coughlan A.Y."/>
            <person name="Deshpande S."/>
            <person name="Douglass A.P."/>
            <person name="Hanson S.J."/>
            <person name="Klenk H.-P."/>
            <person name="Labutti K."/>
            <person name="Lapidus A."/>
            <person name="Lindquist E."/>
            <person name="Lipzen A."/>
            <person name="Meier-Kolthoff J.P."/>
            <person name="Ohm R.A."/>
            <person name="Otillar R.P."/>
            <person name="Pangilinan J."/>
            <person name="Peng Y."/>
            <person name="Rokas A."/>
            <person name="Rosa C.A."/>
            <person name="Scheuner C."/>
            <person name="Sibirny A.A."/>
            <person name="Slot J.C."/>
            <person name="Stielow J.B."/>
            <person name="Sun H."/>
            <person name="Kurtzman C.P."/>
            <person name="Blackwell M."/>
            <person name="Grigoriev I.V."/>
            <person name="Jeffries T.W."/>
        </authorList>
    </citation>
    <scope>NUCLEOTIDE SEQUENCE [LARGE SCALE GENOMIC DNA]</scope>
    <source>
        <strain evidence="11">NRRL Y-12698</strain>
    </source>
</reference>
<evidence type="ECO:0000256" key="4">
    <source>
        <dbReference type="ARBA" id="ARBA00022692"/>
    </source>
</evidence>
<dbReference type="GO" id="GO:0045047">
    <property type="term" value="P:protein targeting to ER"/>
    <property type="evidence" value="ECO:0007669"/>
    <property type="project" value="TreeGrafter"/>
</dbReference>
<keyword evidence="5" id="KW-0256">Endoplasmic reticulum</keyword>
<evidence type="ECO:0000256" key="1">
    <source>
        <dbReference type="ARBA" id="ARBA00004477"/>
    </source>
</evidence>
<gene>
    <name evidence="10" type="ORF">BABINDRAFT_33756</name>
</gene>
<dbReference type="STRING" id="984486.A0A1E3QUL3"/>
<feature type="transmembrane region" description="Helical" evidence="9">
    <location>
        <begin position="23"/>
        <end position="42"/>
    </location>
</feature>
<evidence type="ECO:0000256" key="5">
    <source>
        <dbReference type="ARBA" id="ARBA00022824"/>
    </source>
</evidence>
<dbReference type="OrthoDB" id="263893at2759"/>
<evidence type="ECO:0000313" key="10">
    <source>
        <dbReference type="EMBL" id="ODQ81375.1"/>
    </source>
</evidence>
<dbReference type="InterPro" id="IPR009542">
    <property type="entry name" value="Spc1/SPCS1"/>
</dbReference>
<sequence>MDALPDLIEFPIDFVGQRKANRLTNLLLFSGAALSVLVGFVSQSFINTIYAFAGVFVLTLVAIVPAWPYFNKNPVVWLKPKKIEILL</sequence>